<accession>A0A2U1Q5L9</accession>
<dbReference type="AlphaFoldDB" id="A0A2U1Q5L9"/>
<sequence length="167" mass="18760">MKLMLDGHLKVFEWQKGWTGVADLLSNSSGGCDTYPMACGKNSICLNVQQCSCLTTDHFRAVCDFEPNLGCDVTNTLTCDAKDDQHFEKLNNIKHFASSADMRVPDAETCKQVFLNHCSCKAALFRSVKGSSERNCYLPSEINTLTRLLILILIHIFQMWLSSKSRK</sequence>
<evidence type="ECO:0000256" key="1">
    <source>
        <dbReference type="ARBA" id="ARBA00022729"/>
    </source>
</evidence>
<dbReference type="InterPro" id="IPR051343">
    <property type="entry name" value="G-type_lectin_kinases/EP1-like"/>
</dbReference>
<protein>
    <submittedName>
        <fullName evidence="2">Bulb-type lectin domain-containing protein</fullName>
    </submittedName>
</protein>
<dbReference type="Proteomes" id="UP000245207">
    <property type="component" value="Unassembled WGS sequence"/>
</dbReference>
<keyword evidence="1" id="KW-0732">Signal</keyword>
<organism evidence="2 3">
    <name type="scientific">Artemisia annua</name>
    <name type="common">Sweet wormwood</name>
    <dbReference type="NCBI Taxonomy" id="35608"/>
    <lineage>
        <taxon>Eukaryota</taxon>
        <taxon>Viridiplantae</taxon>
        <taxon>Streptophyta</taxon>
        <taxon>Embryophyta</taxon>
        <taxon>Tracheophyta</taxon>
        <taxon>Spermatophyta</taxon>
        <taxon>Magnoliopsida</taxon>
        <taxon>eudicotyledons</taxon>
        <taxon>Gunneridae</taxon>
        <taxon>Pentapetalae</taxon>
        <taxon>asterids</taxon>
        <taxon>campanulids</taxon>
        <taxon>Asterales</taxon>
        <taxon>Asteraceae</taxon>
        <taxon>Asteroideae</taxon>
        <taxon>Anthemideae</taxon>
        <taxon>Artemisiinae</taxon>
        <taxon>Artemisia</taxon>
    </lineage>
</organism>
<evidence type="ECO:0000313" key="3">
    <source>
        <dbReference type="Proteomes" id="UP000245207"/>
    </source>
</evidence>
<dbReference type="GO" id="GO:0030246">
    <property type="term" value="F:carbohydrate binding"/>
    <property type="evidence" value="ECO:0007669"/>
    <property type="project" value="UniProtKB-KW"/>
</dbReference>
<comment type="caution">
    <text evidence="2">The sequence shown here is derived from an EMBL/GenBank/DDBJ whole genome shotgun (WGS) entry which is preliminary data.</text>
</comment>
<reference evidence="2 3" key="1">
    <citation type="journal article" date="2018" name="Mol. Plant">
        <title>The genome of Artemisia annua provides insight into the evolution of Asteraceae family and artemisinin biosynthesis.</title>
        <authorList>
            <person name="Shen Q."/>
            <person name="Zhang L."/>
            <person name="Liao Z."/>
            <person name="Wang S."/>
            <person name="Yan T."/>
            <person name="Shi P."/>
            <person name="Liu M."/>
            <person name="Fu X."/>
            <person name="Pan Q."/>
            <person name="Wang Y."/>
            <person name="Lv Z."/>
            <person name="Lu X."/>
            <person name="Zhang F."/>
            <person name="Jiang W."/>
            <person name="Ma Y."/>
            <person name="Chen M."/>
            <person name="Hao X."/>
            <person name="Li L."/>
            <person name="Tang Y."/>
            <person name="Lv G."/>
            <person name="Zhou Y."/>
            <person name="Sun X."/>
            <person name="Brodelius P.E."/>
            <person name="Rose J.K.C."/>
            <person name="Tang K."/>
        </authorList>
    </citation>
    <scope>NUCLEOTIDE SEQUENCE [LARGE SCALE GENOMIC DNA]</scope>
    <source>
        <strain evidence="3">cv. Huhao1</strain>
        <tissue evidence="2">Leaf</tissue>
    </source>
</reference>
<evidence type="ECO:0000313" key="2">
    <source>
        <dbReference type="EMBL" id="PWA93310.1"/>
    </source>
</evidence>
<dbReference type="PANTHER" id="PTHR47976:SF30">
    <property type="entry name" value="RECEPTOR-LIKE SERINE_THREONINE-PROTEIN KINASE"/>
    <property type="match status" value="1"/>
</dbReference>
<dbReference type="OrthoDB" id="4062651at2759"/>
<name>A0A2U1Q5L9_ARTAN</name>
<keyword evidence="2" id="KW-0430">Lectin</keyword>
<gene>
    <name evidence="2" type="ORF">CTI12_AA071490</name>
</gene>
<proteinExistence type="predicted"/>
<dbReference type="STRING" id="35608.A0A2U1Q5L9"/>
<dbReference type="PANTHER" id="PTHR47976">
    <property type="entry name" value="G-TYPE LECTIN S-RECEPTOR-LIKE SERINE/THREONINE-PROTEIN KINASE SD2-5"/>
    <property type="match status" value="1"/>
</dbReference>
<keyword evidence="3" id="KW-1185">Reference proteome</keyword>
<dbReference type="EMBL" id="PKPP01000395">
    <property type="protein sequence ID" value="PWA93310.1"/>
    <property type="molecule type" value="Genomic_DNA"/>
</dbReference>